<organism evidence="2 3">
    <name type="scientific">Sesamum angolense</name>
    <dbReference type="NCBI Taxonomy" id="2727404"/>
    <lineage>
        <taxon>Eukaryota</taxon>
        <taxon>Viridiplantae</taxon>
        <taxon>Streptophyta</taxon>
        <taxon>Embryophyta</taxon>
        <taxon>Tracheophyta</taxon>
        <taxon>Spermatophyta</taxon>
        <taxon>Magnoliopsida</taxon>
        <taxon>eudicotyledons</taxon>
        <taxon>Gunneridae</taxon>
        <taxon>Pentapetalae</taxon>
        <taxon>asterids</taxon>
        <taxon>lamiids</taxon>
        <taxon>Lamiales</taxon>
        <taxon>Pedaliaceae</taxon>
        <taxon>Sesamum</taxon>
    </lineage>
</organism>
<feature type="compositionally biased region" description="Basic residues" evidence="1">
    <location>
        <begin position="336"/>
        <end position="359"/>
    </location>
</feature>
<comment type="caution">
    <text evidence="2">The sequence shown here is derived from an EMBL/GenBank/DDBJ whole genome shotgun (WGS) entry which is preliminary data.</text>
</comment>
<keyword evidence="3" id="KW-1185">Reference proteome</keyword>
<sequence>MMELLGQAPKSPLVALFPLMDTLHSRVETLQKAMGEWPDMLDKRVHRPGKHNDVADALSRKLVEEYVAALTVVEYDFLDQIQESSKTDAGYLKLVEQVQSGRHCTARQKSRPVRVGIRARFPLVLWSLRDGRPNLRNRMAELESQVQWMMELLGQAPKSPPVALFPLVDTLHSRVETLQKAVEVNLLKRVVGRDEDRAPLSKVKAPNLKPFGGARSAKELENFLWDMETYFQVARILEAEKVSITSIYLTGDVKLWWCTCLSDYASANRDKIETWDILKKELKDQFLPCNTSWLARESIRKLKHAGVKDLSSAIAAADQLVDFRVPNNCDLEKKKKDSGKKKGKSSKGWKDGKFKKKKHQEVTGSENKETVQPNVDRTKKGCYLCNGDHRMRDCPKRGKLNALVAEADDDEGGSTKVNPLQLVSTLQERPAIQKGLMYVRVQINGKAVMAMLDSGGELNSVARHLAAVCAARHAAHSGRTGLANALAELGSVAEFSERSTLQQCARARRQLH</sequence>
<evidence type="ECO:0000256" key="1">
    <source>
        <dbReference type="SAM" id="MobiDB-lite"/>
    </source>
</evidence>
<name>A0AAE1W0L0_9LAMI</name>
<protein>
    <recommendedName>
        <fullName evidence="4">Retrotransposon gag domain-containing protein</fullName>
    </recommendedName>
</protein>
<feature type="compositionally biased region" description="Polar residues" evidence="1">
    <location>
        <begin position="362"/>
        <end position="372"/>
    </location>
</feature>
<dbReference type="Proteomes" id="UP001289374">
    <property type="component" value="Unassembled WGS sequence"/>
</dbReference>
<proteinExistence type="predicted"/>
<evidence type="ECO:0000313" key="2">
    <source>
        <dbReference type="EMBL" id="KAK4384461.1"/>
    </source>
</evidence>
<reference evidence="2" key="2">
    <citation type="journal article" date="2024" name="Plant">
        <title>Genomic evolution and insights into agronomic trait innovations of Sesamum species.</title>
        <authorList>
            <person name="Miao H."/>
            <person name="Wang L."/>
            <person name="Qu L."/>
            <person name="Liu H."/>
            <person name="Sun Y."/>
            <person name="Le M."/>
            <person name="Wang Q."/>
            <person name="Wei S."/>
            <person name="Zheng Y."/>
            <person name="Lin W."/>
            <person name="Duan Y."/>
            <person name="Cao H."/>
            <person name="Xiong S."/>
            <person name="Wang X."/>
            <person name="Wei L."/>
            <person name="Li C."/>
            <person name="Ma Q."/>
            <person name="Ju M."/>
            <person name="Zhao R."/>
            <person name="Li G."/>
            <person name="Mu C."/>
            <person name="Tian Q."/>
            <person name="Mei H."/>
            <person name="Zhang T."/>
            <person name="Gao T."/>
            <person name="Zhang H."/>
        </authorList>
    </citation>
    <scope>NUCLEOTIDE SEQUENCE</scope>
    <source>
        <strain evidence="2">K16</strain>
    </source>
</reference>
<accession>A0AAE1W0L0</accession>
<gene>
    <name evidence="2" type="ORF">Sango_3058900</name>
</gene>
<dbReference type="AlphaFoldDB" id="A0AAE1W0L0"/>
<dbReference type="EMBL" id="JACGWL010000122">
    <property type="protein sequence ID" value="KAK4384461.1"/>
    <property type="molecule type" value="Genomic_DNA"/>
</dbReference>
<evidence type="ECO:0008006" key="4">
    <source>
        <dbReference type="Google" id="ProtNLM"/>
    </source>
</evidence>
<evidence type="ECO:0000313" key="3">
    <source>
        <dbReference type="Proteomes" id="UP001289374"/>
    </source>
</evidence>
<reference evidence="2" key="1">
    <citation type="submission" date="2020-06" db="EMBL/GenBank/DDBJ databases">
        <authorList>
            <person name="Li T."/>
            <person name="Hu X."/>
            <person name="Zhang T."/>
            <person name="Song X."/>
            <person name="Zhang H."/>
            <person name="Dai N."/>
            <person name="Sheng W."/>
            <person name="Hou X."/>
            <person name="Wei L."/>
        </authorList>
    </citation>
    <scope>NUCLEOTIDE SEQUENCE</scope>
    <source>
        <strain evidence="2">K16</strain>
        <tissue evidence="2">Leaf</tissue>
    </source>
</reference>
<feature type="region of interest" description="Disordered" evidence="1">
    <location>
        <begin position="332"/>
        <end position="372"/>
    </location>
</feature>